<name>A0AAJ5ZB16_AERCA</name>
<reference evidence="1" key="1">
    <citation type="submission" date="2023-03" db="EMBL/GenBank/DDBJ databases">
        <title>Aeromonas caviae strain AC1520.</title>
        <authorList>
            <person name="Xie T."/>
            <person name="Zhang Q."/>
            <person name="Deng J."/>
            <person name="Li X."/>
        </authorList>
    </citation>
    <scope>NUCLEOTIDE SEQUENCE</scope>
    <source>
        <strain evidence="1">AC1520</strain>
        <plasmid evidence="1">pAC1520</plasmid>
    </source>
</reference>
<dbReference type="AlphaFoldDB" id="A0AAJ5ZB16"/>
<evidence type="ECO:0000313" key="1">
    <source>
        <dbReference type="EMBL" id="WFG00315.1"/>
    </source>
</evidence>
<dbReference type="RefSeq" id="WP_128342788.1">
    <property type="nucleotide sequence ID" value="NZ_CAWOMG010000077.1"/>
</dbReference>
<keyword evidence="1" id="KW-0614">Plasmid</keyword>
<accession>A0AAJ5ZB16</accession>
<protein>
    <submittedName>
        <fullName evidence="1">Uncharacterized protein</fullName>
    </submittedName>
</protein>
<dbReference type="EMBL" id="CP120943">
    <property type="protein sequence ID" value="WFG00315.1"/>
    <property type="molecule type" value="Genomic_DNA"/>
</dbReference>
<proteinExistence type="predicted"/>
<dbReference type="Proteomes" id="UP001218423">
    <property type="component" value="Plasmid pAC1520"/>
</dbReference>
<evidence type="ECO:0000313" key="2">
    <source>
        <dbReference type="Proteomes" id="UP001218423"/>
    </source>
</evidence>
<organism evidence="1 2">
    <name type="scientific">Aeromonas caviae</name>
    <name type="common">Aeromonas punctata</name>
    <dbReference type="NCBI Taxonomy" id="648"/>
    <lineage>
        <taxon>Bacteria</taxon>
        <taxon>Pseudomonadati</taxon>
        <taxon>Pseudomonadota</taxon>
        <taxon>Gammaproteobacteria</taxon>
        <taxon>Aeromonadales</taxon>
        <taxon>Aeromonadaceae</taxon>
        <taxon>Aeromonas</taxon>
    </lineage>
</organism>
<sequence>MDIWDLIAQGGEHGDVLVSGLHQFFDEHNPEDISFNPMIYIYESCPDHFVKKKLLPVVLGYPRFAHKCHHEGEPPHDFSSWLMSHTGVIGLKFLQEIEWDFSSVDANGCGLLHKIHQFSLNDETLTLFINRYPALLEQRNVLSHTPLETHLQLGNIEELNRLIILGASLPNFDDVRMALLPDISREWLSQIVAHGVDFAFGSLKNGGQSSKQALN</sequence>
<geneLocation type="plasmid" evidence="1 2">
    <name>pAC1520</name>
</geneLocation>
<gene>
    <name evidence="1" type="ORF">P5S46_21370</name>
</gene>